<dbReference type="Gene3D" id="3.90.550.10">
    <property type="entry name" value="Spore Coat Polysaccharide Biosynthesis Protein SpsA, Chain A"/>
    <property type="match status" value="1"/>
</dbReference>
<dbReference type="STRING" id="27334.A0A0A2JQZ0"/>
<dbReference type="PANTHER" id="PTHR42923:SF20">
    <property type="entry name" value="FLAVIN-CONTAINING AMINE OXIDASEDEHYDROGENASE"/>
    <property type="match status" value="1"/>
</dbReference>
<dbReference type="SUPFAM" id="SSF53448">
    <property type="entry name" value="Nucleotide-diphospho-sugar transferases"/>
    <property type="match status" value="1"/>
</dbReference>
<dbReference type="RefSeq" id="XP_016598914.1">
    <property type="nucleotide sequence ID" value="XM_016737478.1"/>
</dbReference>
<dbReference type="AlphaFoldDB" id="A0A0A2JQZ0"/>
<dbReference type="SUPFAM" id="SSF51905">
    <property type="entry name" value="FAD/NAD(P)-binding domain"/>
    <property type="match status" value="1"/>
</dbReference>
<gene>
    <name evidence="1" type="ORF">PEX2_002000</name>
</gene>
<dbReference type="SUPFAM" id="SSF55729">
    <property type="entry name" value="Acyl-CoA N-acyltransferases (Nat)"/>
    <property type="match status" value="1"/>
</dbReference>
<protein>
    <submittedName>
        <fullName evidence="1">Acyl-CoA N-acyltransferase</fullName>
    </submittedName>
</protein>
<sequence>MAPKKRIAIIGAGAAGMSCASTLAKHPEFAVTLIDTAGYTGGQATSIDIDESTHGASWLNDGVQGGSQIFRHTFQFFRRYGYEPQPVKLQVAFGKGKDFWTNVFPSPLVDQHSSEIKKLSRVLSCIKYFMPILGIMPVKIILRLFRFSSDFSNKMVLPLLALFLGTGNQTPNVSSVLLERLFNDPQMKLWEYDPDTLLPNLPTMYTFPNLSNFYRDWTSDLRAKGVQIRLNCHPGIIERGKRGVMLQLQDYDDGQAKGDPSIENFDDLVMCCPADEAKRILDHHATWREKYVLGGVKFYNDITITHSDSTYFQKIFEMQYDPELSAKPSSETRKKQIAFAEQEPLSQKDGWLGFRPMYFTRSYASDPGKIEMGFNCSHYQHQFRDNLGENKPPLPQDRHVFQTIFLNDQEKDLWTWNDIDPSKIISRKWWHQFGHRWQHYLRVVLGMMFINGTNRTLYAGSWTMVNMHEIACISGIAAAYQLGAIYEPFDDFAEDFFAKYLSETISNQRVIYATYLSAPTETKDHFISKFHNTSDPYFDAARILTYQLLHAPETRTRLNIPFVVFVHQNVNKEKRDRLQSDSAQVIEWSDFRVDWVRSTESRWADALTKLRLWEMVQYDLILRHNHSSHPSRVPEDFWDWDTLNTGFMILQPSLKMFHYFEALLAVRGSFDTSIADQSVLNFALSRRGPTPWTAVDFSWNIQWPWPEDIETGHAVLHEKWWDPTHWESRDYLLSWYWQMIGIKTFTQSDLLKQPFLRELRDVINISYYDTGPTSFKKSGARLMSDTQLVDELQESGVIAIAFAEGAIIGTASFKTWSSESQGTPWKLPGHFEQFSEDEIFSASHTVLDSLHDESQNTPCDGDFELVAVAIKPDPQYRRKGIVETLTKACEEELNRRMSPERHTGLSQSRIMLKCVREVRGDYWLKRGFHVVGEQYCLPLTWGYNKGFVLWAMERKLSV</sequence>
<name>A0A0A2JQZ0_PENEN</name>
<reference evidence="1 2" key="1">
    <citation type="journal article" date="2015" name="Mol. Plant Microbe Interact.">
        <title>Genome, transcriptome, and functional analyses of Penicillium expansum provide new insights into secondary metabolism and pathogenicity.</title>
        <authorList>
            <person name="Ballester A.R."/>
            <person name="Marcet-Houben M."/>
            <person name="Levin E."/>
            <person name="Sela N."/>
            <person name="Selma-Lazaro C."/>
            <person name="Carmona L."/>
            <person name="Wisniewski M."/>
            <person name="Droby S."/>
            <person name="Gonzalez-Candelas L."/>
            <person name="Gabaldon T."/>
        </authorList>
    </citation>
    <scope>NUCLEOTIDE SEQUENCE [LARGE SCALE GENOMIC DNA]</scope>
    <source>
        <strain evidence="1 2">MD-8</strain>
    </source>
</reference>
<dbReference type="PROSITE" id="PS51257">
    <property type="entry name" value="PROKAR_LIPOPROTEIN"/>
    <property type="match status" value="1"/>
</dbReference>
<dbReference type="Pfam" id="PF13450">
    <property type="entry name" value="NAD_binding_8"/>
    <property type="match status" value="1"/>
</dbReference>
<dbReference type="HOGENOM" id="CLU_308178_0_0_1"/>
<keyword evidence="1" id="KW-0012">Acyltransferase</keyword>
<proteinExistence type="predicted"/>
<dbReference type="EMBL" id="JQFZ01000152">
    <property type="protein sequence ID" value="KGO57226.1"/>
    <property type="molecule type" value="Genomic_DNA"/>
</dbReference>
<dbReference type="VEuPathDB" id="FungiDB:PEXP_073890"/>
<dbReference type="Proteomes" id="UP000030143">
    <property type="component" value="Unassembled WGS sequence"/>
</dbReference>
<accession>A0A0A2JQZ0</accession>
<keyword evidence="1" id="KW-0808">Transferase</keyword>
<evidence type="ECO:0000313" key="1">
    <source>
        <dbReference type="EMBL" id="KGO57226.1"/>
    </source>
</evidence>
<dbReference type="GO" id="GO:0016746">
    <property type="term" value="F:acyltransferase activity"/>
    <property type="evidence" value="ECO:0007669"/>
    <property type="project" value="UniProtKB-KW"/>
</dbReference>
<evidence type="ECO:0000313" key="2">
    <source>
        <dbReference type="Proteomes" id="UP000030143"/>
    </source>
</evidence>
<dbReference type="GeneID" id="27672897"/>
<keyword evidence="2" id="KW-1185">Reference proteome</keyword>
<dbReference type="Gene3D" id="3.50.50.60">
    <property type="entry name" value="FAD/NAD(P)-binding domain"/>
    <property type="match status" value="1"/>
</dbReference>
<organism evidence="1 2">
    <name type="scientific">Penicillium expansum</name>
    <name type="common">Blue mold rot fungus</name>
    <dbReference type="NCBI Taxonomy" id="27334"/>
    <lineage>
        <taxon>Eukaryota</taxon>
        <taxon>Fungi</taxon>
        <taxon>Dikarya</taxon>
        <taxon>Ascomycota</taxon>
        <taxon>Pezizomycotina</taxon>
        <taxon>Eurotiomycetes</taxon>
        <taxon>Eurotiomycetidae</taxon>
        <taxon>Eurotiales</taxon>
        <taxon>Aspergillaceae</taxon>
        <taxon>Penicillium</taxon>
    </lineage>
</organism>
<dbReference type="Gene3D" id="3.40.630.30">
    <property type="match status" value="1"/>
</dbReference>
<comment type="caution">
    <text evidence="1">The sequence shown here is derived from an EMBL/GenBank/DDBJ whole genome shotgun (WGS) entry which is preliminary data.</text>
</comment>
<dbReference type="GO" id="GO:0016491">
    <property type="term" value="F:oxidoreductase activity"/>
    <property type="evidence" value="ECO:0007669"/>
    <property type="project" value="TreeGrafter"/>
</dbReference>
<dbReference type="PANTHER" id="PTHR42923">
    <property type="entry name" value="PROTOPORPHYRINOGEN OXIDASE"/>
    <property type="match status" value="1"/>
</dbReference>
<dbReference type="InterPro" id="IPR016181">
    <property type="entry name" value="Acyl_CoA_acyltransferase"/>
</dbReference>
<dbReference type="InterPro" id="IPR036188">
    <property type="entry name" value="FAD/NAD-bd_sf"/>
</dbReference>
<dbReference type="InterPro" id="IPR050464">
    <property type="entry name" value="Zeta_carotene_desat/Oxidored"/>
</dbReference>
<dbReference type="InterPro" id="IPR029044">
    <property type="entry name" value="Nucleotide-diphossugar_trans"/>
</dbReference>